<keyword evidence="3 4" id="KW-0413">Isomerase</keyword>
<dbReference type="GO" id="GO:0004807">
    <property type="term" value="F:triose-phosphate isomerase activity"/>
    <property type="evidence" value="ECO:0007669"/>
    <property type="project" value="UniProtKB-EC"/>
</dbReference>
<evidence type="ECO:0000256" key="2">
    <source>
        <dbReference type="ARBA" id="ARBA00011738"/>
    </source>
</evidence>
<dbReference type="Pfam" id="PF00121">
    <property type="entry name" value="TIM"/>
    <property type="match status" value="1"/>
</dbReference>
<proteinExistence type="inferred from homology"/>
<dbReference type="UniPathway" id="UPA00138"/>
<evidence type="ECO:0000313" key="5">
    <source>
        <dbReference type="EMBL" id="KAF1913329.1"/>
    </source>
</evidence>
<protein>
    <recommendedName>
        <fullName evidence="4">Triosephosphate isomerase</fullName>
        <ecNumber evidence="4">5.3.1.1</ecNumber>
    </recommendedName>
</protein>
<accession>A0A6A5QD98</accession>
<dbReference type="Proteomes" id="UP000800096">
    <property type="component" value="Unassembled WGS sequence"/>
</dbReference>
<dbReference type="CDD" id="cd00311">
    <property type="entry name" value="TIM"/>
    <property type="match status" value="1"/>
</dbReference>
<dbReference type="PANTHER" id="PTHR21139:SF2">
    <property type="entry name" value="TRIOSEPHOSPHATE ISOMERASE"/>
    <property type="match status" value="1"/>
</dbReference>
<dbReference type="PANTHER" id="PTHR21139">
    <property type="entry name" value="TRIOSEPHOSPHATE ISOMERASE"/>
    <property type="match status" value="1"/>
</dbReference>
<evidence type="ECO:0000256" key="1">
    <source>
        <dbReference type="ARBA" id="ARBA00007422"/>
    </source>
</evidence>
<dbReference type="GO" id="GO:0046166">
    <property type="term" value="P:glyceraldehyde-3-phosphate biosynthetic process"/>
    <property type="evidence" value="ECO:0007669"/>
    <property type="project" value="TreeGrafter"/>
</dbReference>
<dbReference type="InterPro" id="IPR000652">
    <property type="entry name" value="Triosephosphate_isomerase"/>
</dbReference>
<organism evidence="5 6">
    <name type="scientific">Ampelomyces quisqualis</name>
    <name type="common">Powdery mildew agent</name>
    <dbReference type="NCBI Taxonomy" id="50730"/>
    <lineage>
        <taxon>Eukaryota</taxon>
        <taxon>Fungi</taxon>
        <taxon>Dikarya</taxon>
        <taxon>Ascomycota</taxon>
        <taxon>Pezizomycotina</taxon>
        <taxon>Dothideomycetes</taxon>
        <taxon>Pleosporomycetidae</taxon>
        <taxon>Pleosporales</taxon>
        <taxon>Pleosporineae</taxon>
        <taxon>Phaeosphaeriaceae</taxon>
        <taxon>Ampelomyces</taxon>
    </lineage>
</organism>
<dbReference type="Gene3D" id="3.20.20.70">
    <property type="entry name" value="Aldolase class I"/>
    <property type="match status" value="1"/>
</dbReference>
<dbReference type="GO" id="GO:0006096">
    <property type="term" value="P:glycolytic process"/>
    <property type="evidence" value="ECO:0007669"/>
    <property type="project" value="UniProtKB-UniPathway"/>
</dbReference>
<gene>
    <name evidence="5" type="ORF">BDU57DRAFT_522179</name>
</gene>
<name>A0A6A5QD98_AMPQU</name>
<evidence type="ECO:0000313" key="6">
    <source>
        <dbReference type="Proteomes" id="UP000800096"/>
    </source>
</evidence>
<dbReference type="AlphaFoldDB" id="A0A6A5QD98"/>
<sequence>MQKRAAMSPVSRPRRIVGVSLKMYFDLPSTLSYVRGVLQLDGEAWNSRIDLFVVPDFVSLTEASRILASSSVMLGAQDAFWEDKGAYTGEVSPLVLRQAGASIVEIGHAERRAQFGETDDWVAKKAGAAARNGLIPLVCIGERTHHSIASAAVGAAIAECTPQVMSVLAAVPDDTEVILAYEPVWAIGAKEPADADHVVNVTKELRQLASGRSGVTRIVYGGSAGPGTFANISDGVDGLFLGRFAHDIHNLKKVIEEVGGV</sequence>
<dbReference type="UniPathway" id="UPA00109">
    <property type="reaction ID" value="UER00189"/>
</dbReference>
<comment type="pathway">
    <text evidence="4">Carbohydrate biosynthesis; gluconeogenesis.</text>
</comment>
<keyword evidence="4" id="KW-0324">Glycolysis</keyword>
<keyword evidence="4" id="KW-0312">Gluconeogenesis</keyword>
<dbReference type="EMBL" id="ML979139">
    <property type="protein sequence ID" value="KAF1913329.1"/>
    <property type="molecule type" value="Genomic_DNA"/>
</dbReference>
<dbReference type="GO" id="GO:0005829">
    <property type="term" value="C:cytosol"/>
    <property type="evidence" value="ECO:0007669"/>
    <property type="project" value="TreeGrafter"/>
</dbReference>
<comment type="similarity">
    <text evidence="1 4">Belongs to the triosephosphate isomerase family.</text>
</comment>
<keyword evidence="6" id="KW-1185">Reference proteome</keyword>
<dbReference type="GO" id="GO:0006094">
    <property type="term" value="P:gluconeogenesis"/>
    <property type="evidence" value="ECO:0007669"/>
    <property type="project" value="UniProtKB-UniPathway"/>
</dbReference>
<dbReference type="PROSITE" id="PS51440">
    <property type="entry name" value="TIM_2"/>
    <property type="match status" value="1"/>
</dbReference>
<dbReference type="OrthoDB" id="6715177at2759"/>
<evidence type="ECO:0000256" key="4">
    <source>
        <dbReference type="RuleBase" id="RU363013"/>
    </source>
</evidence>
<dbReference type="GO" id="GO:0019563">
    <property type="term" value="P:glycerol catabolic process"/>
    <property type="evidence" value="ECO:0007669"/>
    <property type="project" value="TreeGrafter"/>
</dbReference>
<comment type="catalytic activity">
    <reaction evidence="4">
        <text>D-glyceraldehyde 3-phosphate = dihydroxyacetone phosphate</text>
        <dbReference type="Rhea" id="RHEA:18585"/>
        <dbReference type="ChEBI" id="CHEBI:57642"/>
        <dbReference type="ChEBI" id="CHEBI:59776"/>
        <dbReference type="EC" id="5.3.1.1"/>
    </reaction>
</comment>
<comment type="pathway">
    <text evidence="4">Carbohydrate degradation; glycolysis; D-glyceraldehyde 3-phosphate from glycerone phosphate: step 1/1.</text>
</comment>
<dbReference type="InterPro" id="IPR035990">
    <property type="entry name" value="TIM_sf"/>
</dbReference>
<dbReference type="InterPro" id="IPR013785">
    <property type="entry name" value="Aldolase_TIM"/>
</dbReference>
<evidence type="ECO:0000256" key="3">
    <source>
        <dbReference type="ARBA" id="ARBA00023235"/>
    </source>
</evidence>
<comment type="subunit">
    <text evidence="2">Homodimer.</text>
</comment>
<dbReference type="SUPFAM" id="SSF51351">
    <property type="entry name" value="Triosephosphate isomerase (TIM)"/>
    <property type="match status" value="1"/>
</dbReference>
<dbReference type="EC" id="5.3.1.1" evidence="4"/>
<reference evidence="5" key="1">
    <citation type="journal article" date="2020" name="Stud. Mycol.">
        <title>101 Dothideomycetes genomes: a test case for predicting lifestyles and emergence of pathogens.</title>
        <authorList>
            <person name="Haridas S."/>
            <person name="Albert R."/>
            <person name="Binder M."/>
            <person name="Bloem J."/>
            <person name="Labutti K."/>
            <person name="Salamov A."/>
            <person name="Andreopoulos B."/>
            <person name="Baker S."/>
            <person name="Barry K."/>
            <person name="Bills G."/>
            <person name="Bluhm B."/>
            <person name="Cannon C."/>
            <person name="Castanera R."/>
            <person name="Culley D."/>
            <person name="Daum C."/>
            <person name="Ezra D."/>
            <person name="Gonzalez J."/>
            <person name="Henrissat B."/>
            <person name="Kuo A."/>
            <person name="Liang C."/>
            <person name="Lipzen A."/>
            <person name="Lutzoni F."/>
            <person name="Magnuson J."/>
            <person name="Mondo S."/>
            <person name="Nolan M."/>
            <person name="Ohm R."/>
            <person name="Pangilinan J."/>
            <person name="Park H.-J."/>
            <person name="Ramirez L."/>
            <person name="Alfaro M."/>
            <person name="Sun H."/>
            <person name="Tritt A."/>
            <person name="Yoshinaga Y."/>
            <person name="Zwiers L.-H."/>
            <person name="Turgeon B."/>
            <person name="Goodwin S."/>
            <person name="Spatafora J."/>
            <person name="Crous P."/>
            <person name="Grigoriev I."/>
        </authorList>
    </citation>
    <scope>NUCLEOTIDE SEQUENCE</scope>
    <source>
        <strain evidence="5">HMLAC05119</strain>
    </source>
</reference>